<accession>X1IWB5</accession>
<feature type="non-terminal residue" evidence="2">
    <location>
        <position position="1"/>
    </location>
</feature>
<dbReference type="InterPro" id="IPR011006">
    <property type="entry name" value="CheY-like_superfamily"/>
</dbReference>
<reference evidence="2" key="1">
    <citation type="journal article" date="2014" name="Front. Microbiol.">
        <title>High frequency of phylogenetically diverse reductive dehalogenase-homologous genes in deep subseafloor sedimentary metagenomes.</title>
        <authorList>
            <person name="Kawai M."/>
            <person name="Futagami T."/>
            <person name="Toyoda A."/>
            <person name="Takaki Y."/>
            <person name="Nishi S."/>
            <person name="Hori S."/>
            <person name="Arai W."/>
            <person name="Tsubouchi T."/>
            <person name="Morono Y."/>
            <person name="Uchiyama I."/>
            <person name="Ito T."/>
            <person name="Fujiyama A."/>
            <person name="Inagaki F."/>
            <person name="Takami H."/>
        </authorList>
    </citation>
    <scope>NUCLEOTIDE SEQUENCE</scope>
    <source>
        <strain evidence="2">Expedition CK06-06</strain>
    </source>
</reference>
<name>X1IWB5_9ZZZZ</name>
<dbReference type="AlphaFoldDB" id="X1IWB5"/>
<gene>
    <name evidence="2" type="ORF">S03H2_60009</name>
</gene>
<comment type="caution">
    <text evidence="2">The sequence shown here is derived from an EMBL/GenBank/DDBJ whole genome shotgun (WGS) entry which is preliminary data.</text>
</comment>
<proteinExistence type="predicted"/>
<protein>
    <recommendedName>
        <fullName evidence="1">Response regulatory domain-containing protein</fullName>
    </recommendedName>
</protein>
<evidence type="ECO:0000313" key="2">
    <source>
        <dbReference type="EMBL" id="GAH86746.1"/>
    </source>
</evidence>
<dbReference type="EMBL" id="BARU01038635">
    <property type="protein sequence ID" value="GAH86746.1"/>
    <property type="molecule type" value="Genomic_DNA"/>
</dbReference>
<evidence type="ECO:0000259" key="1">
    <source>
        <dbReference type="PROSITE" id="PS50110"/>
    </source>
</evidence>
<organism evidence="2">
    <name type="scientific">marine sediment metagenome</name>
    <dbReference type="NCBI Taxonomy" id="412755"/>
    <lineage>
        <taxon>unclassified sequences</taxon>
        <taxon>metagenomes</taxon>
        <taxon>ecological metagenomes</taxon>
    </lineage>
</organism>
<dbReference type="InterPro" id="IPR001789">
    <property type="entry name" value="Sig_transdc_resp-reg_receiver"/>
</dbReference>
<dbReference type="PROSITE" id="PS50110">
    <property type="entry name" value="RESPONSE_REGULATORY"/>
    <property type="match status" value="1"/>
</dbReference>
<dbReference type="GO" id="GO:0000160">
    <property type="term" value="P:phosphorelay signal transduction system"/>
    <property type="evidence" value="ECO:0007669"/>
    <property type="project" value="InterPro"/>
</dbReference>
<feature type="domain" description="Response regulatory" evidence="1">
    <location>
        <begin position="1"/>
        <end position="48"/>
    </location>
</feature>
<dbReference type="SUPFAM" id="SSF52172">
    <property type="entry name" value="CheY-like"/>
    <property type="match status" value="1"/>
</dbReference>
<dbReference type="Gene3D" id="3.40.50.2300">
    <property type="match status" value="1"/>
</dbReference>
<sequence length="224" mass="26256">RWNRIPFVFLSARTTPKDIRLGKLLGVDDYLTKPFDEKDLLAILSGRIARINRVNALNNKIDEVFSTMNIEMKMLATSDQGEFICLFLTFWDDKFGPELNCYYPEEKDFSMSLNDISNQLFTVATSIYGHDKITKAEGVLLNIENLNSRGYLFFDSYPDKEERFGEKQYMIAIIAPLINYFHTLKIKDVFTDLSDKIKNKLNWSIEEYWKRIYDILLIETAQIK</sequence>